<dbReference type="PROSITE" id="PS51257">
    <property type="entry name" value="PROKAR_LIPOPROTEIN"/>
    <property type="match status" value="1"/>
</dbReference>
<name>A0A5M8QU13_9BACT</name>
<dbReference type="EMBL" id="VKKZ01000001">
    <property type="protein sequence ID" value="KAA6438126.1"/>
    <property type="molecule type" value="Genomic_DNA"/>
</dbReference>
<dbReference type="Proteomes" id="UP000323866">
    <property type="component" value="Unassembled WGS sequence"/>
</dbReference>
<gene>
    <name evidence="5" type="ORF">ACD591_18795</name>
    <name evidence="4" type="ORF">FOE74_00355</name>
</gene>
<keyword evidence="7" id="KW-1185">Reference proteome</keyword>
<proteinExistence type="predicted"/>
<evidence type="ECO:0000313" key="5">
    <source>
        <dbReference type="EMBL" id="MFA1773355.1"/>
    </source>
</evidence>
<dbReference type="OrthoDB" id="1523860at2"/>
<feature type="region of interest" description="Disordered" evidence="1">
    <location>
        <begin position="21"/>
        <end position="45"/>
    </location>
</feature>
<feature type="signal peptide" evidence="2">
    <location>
        <begin position="1"/>
        <end position="26"/>
    </location>
</feature>
<evidence type="ECO:0000313" key="4">
    <source>
        <dbReference type="EMBL" id="KAA6438126.1"/>
    </source>
</evidence>
<reference evidence="4 6" key="2">
    <citation type="submission" date="2019-09" db="EMBL/GenBank/DDBJ databases">
        <title>A bacterium isolated from glacier soil.</title>
        <authorList>
            <person name="Liu Q."/>
        </authorList>
    </citation>
    <scope>NUCLEOTIDE SEQUENCE [LARGE SCALE GENOMIC DNA]</scope>
    <source>
        <strain evidence="4 6">MDT1-10-3</strain>
    </source>
</reference>
<evidence type="ECO:0000313" key="7">
    <source>
        <dbReference type="Proteomes" id="UP001570846"/>
    </source>
</evidence>
<evidence type="ECO:0000256" key="1">
    <source>
        <dbReference type="SAM" id="MobiDB-lite"/>
    </source>
</evidence>
<evidence type="ECO:0000313" key="6">
    <source>
        <dbReference type="Proteomes" id="UP000323866"/>
    </source>
</evidence>
<accession>A0A5M8QU13</accession>
<keyword evidence="2" id="KW-0732">Signal</keyword>
<dbReference type="EMBL" id="JBGOGF010000012">
    <property type="protein sequence ID" value="MFA1773355.1"/>
    <property type="molecule type" value="Genomic_DNA"/>
</dbReference>
<dbReference type="RefSeq" id="WP_149096626.1">
    <property type="nucleotide sequence ID" value="NZ_BMMG01000010.1"/>
</dbReference>
<protein>
    <submittedName>
        <fullName evidence="5">Heavy metal-binding domain-containing protein</fullName>
    </submittedName>
</protein>
<dbReference type="InterPro" id="IPR045800">
    <property type="entry name" value="HMBD"/>
</dbReference>
<reference evidence="4 6" key="1">
    <citation type="submission" date="2019-07" db="EMBL/GenBank/DDBJ databases">
        <authorList>
            <person name="Qu J.-H."/>
        </authorList>
    </citation>
    <scope>NUCLEOTIDE SEQUENCE [LARGE SCALE GENOMIC DNA]</scope>
    <source>
        <strain evidence="4 6">MDT1-10-3</strain>
    </source>
</reference>
<reference evidence="5 7" key="3">
    <citation type="submission" date="2024-08" db="EMBL/GenBank/DDBJ databases">
        <authorList>
            <person name="Wei W."/>
        </authorList>
    </citation>
    <scope>NUCLEOTIDE SEQUENCE [LARGE SCALE GENOMIC DNA]</scope>
    <source>
        <strain evidence="5 7">XU2</strain>
    </source>
</reference>
<feature type="chain" id="PRO_5024363056" evidence="2">
    <location>
        <begin position="27"/>
        <end position="95"/>
    </location>
</feature>
<dbReference type="AlphaFoldDB" id="A0A5M8QU13"/>
<organism evidence="4 6">
    <name type="scientific">Rufibacter glacialis</name>
    <dbReference type="NCBI Taxonomy" id="1259555"/>
    <lineage>
        <taxon>Bacteria</taxon>
        <taxon>Pseudomonadati</taxon>
        <taxon>Bacteroidota</taxon>
        <taxon>Cytophagia</taxon>
        <taxon>Cytophagales</taxon>
        <taxon>Hymenobacteraceae</taxon>
        <taxon>Rufibacter</taxon>
    </lineage>
</organism>
<evidence type="ECO:0000259" key="3">
    <source>
        <dbReference type="Pfam" id="PF19335"/>
    </source>
</evidence>
<dbReference type="Pfam" id="PF19335">
    <property type="entry name" value="HMBD"/>
    <property type="match status" value="1"/>
</dbReference>
<evidence type="ECO:0000256" key="2">
    <source>
        <dbReference type="SAM" id="SignalP"/>
    </source>
</evidence>
<sequence>MRQIFMTGAMALASMAFISSCNSSPSAEQPATNAHATQHGTAADSTATQAGQMAYICPMQCEGSASMEPGKCPVCKMDLEKNPAFQASADSTATR</sequence>
<dbReference type="Proteomes" id="UP001570846">
    <property type="component" value="Unassembled WGS sequence"/>
</dbReference>
<dbReference type="GO" id="GO:0046872">
    <property type="term" value="F:metal ion binding"/>
    <property type="evidence" value="ECO:0007669"/>
    <property type="project" value="InterPro"/>
</dbReference>
<comment type="caution">
    <text evidence="4">The sequence shown here is derived from an EMBL/GenBank/DDBJ whole genome shotgun (WGS) entry which is preliminary data.</text>
</comment>
<feature type="domain" description="Heavy metal binding" evidence="3">
    <location>
        <begin position="55"/>
        <end position="82"/>
    </location>
</feature>